<evidence type="ECO:0000313" key="4">
    <source>
        <dbReference type="Proteomes" id="UP000887565"/>
    </source>
</evidence>
<dbReference type="PANTHER" id="PTHR15829:SF13">
    <property type="entry name" value="FAM65 N-TERMINAL DOMAIN-CONTAINING PROTEIN"/>
    <property type="match status" value="1"/>
</dbReference>
<accession>A0A915I967</accession>
<proteinExistence type="inferred from homology"/>
<feature type="region of interest" description="Disordered" evidence="2">
    <location>
        <begin position="15"/>
        <end position="38"/>
    </location>
</feature>
<evidence type="ECO:0000313" key="5">
    <source>
        <dbReference type="WBParaSite" id="nRc.2.0.1.t09845-RA"/>
    </source>
</evidence>
<dbReference type="WBParaSite" id="nRc.2.0.1.t09845-RA">
    <property type="protein sequence ID" value="nRc.2.0.1.t09845-RA"/>
    <property type="gene ID" value="nRc.2.0.1.g09845"/>
</dbReference>
<sequence>MKLEHLFPKCSTISCETTSSGDRGSSDDKVSSKTLPRRHQYHSTLSRRFLDGVKTALEKLSIDMQNNDYSVVKQTNEITEEKIFVYREISSLVGIFRFRLIRLLGFARLSPGDLFEIILKHGQQHSKAKCRIQGFEKDQLWDQQTFFFEYEFGEAFSISAFEWNSISKSCLIDNETIDLLTFLTLSEEVATLNLTRTGSVKVDAGIEWRPLDNCDPCFSVTSNSILVSRNCGEKVKNKQRPISSIRQRLLNRRLTIDDNMLIFALTDTFRKISHQLDRYRYCNDSQLGDLEKVAKSMSFSFLKPSPSNDTSSYSSVAKEWIFDTSSYDLNICFLQHLRKCSTILHEIFTSIYGRQYKQLKLCQLDDEILILNDLFDLKTISSLSDLATHLTKLKVAKDLSNFWLSACGNKTEICMGLFLTYADIKQELERTFGYFVTTNFCQNSEKVFDDILKDMSEKRASEEDLIGMNTICTVFEFTLYFKDDSIMAVCERFSKETRIIVISPDSLLEKLSSDNITEVQNAFDIMNSKFFDPKIFTTTMCRSVVRLLTHPNNVLRTSSEAFVDAVKCSTYLVDLTEKITILCVNADDFRERLGACRALYCLNAHDRLSTLFKVFNEDENEIVRAEASKIIIFFQDQMAESQRRFFIRNSDTFNKNR</sequence>
<dbReference type="Pfam" id="PF15903">
    <property type="entry name" value="PL48"/>
    <property type="match status" value="1"/>
</dbReference>
<dbReference type="InterPro" id="IPR026136">
    <property type="entry name" value="RIPOR3"/>
</dbReference>
<reference evidence="5" key="1">
    <citation type="submission" date="2022-11" db="UniProtKB">
        <authorList>
            <consortium name="WormBaseParasite"/>
        </authorList>
    </citation>
    <scope>IDENTIFICATION</scope>
</reference>
<evidence type="ECO:0000259" key="3">
    <source>
        <dbReference type="Pfam" id="PF15903"/>
    </source>
</evidence>
<dbReference type="Proteomes" id="UP000887565">
    <property type="component" value="Unplaced"/>
</dbReference>
<keyword evidence="4" id="KW-1185">Reference proteome</keyword>
<protein>
    <submittedName>
        <fullName evidence="5">FAM65 N-terminal domain-containing protein</fullName>
    </submittedName>
</protein>
<evidence type="ECO:0000256" key="1">
    <source>
        <dbReference type="ARBA" id="ARBA00005744"/>
    </source>
</evidence>
<dbReference type="AlphaFoldDB" id="A0A915I967"/>
<dbReference type="PANTHER" id="PTHR15829">
    <property type="entry name" value="PROTEIN KINASE PKN/PRK1, EFFECTOR"/>
    <property type="match status" value="1"/>
</dbReference>
<comment type="similarity">
    <text evidence="1">Belongs to the RIPOR family.</text>
</comment>
<organism evidence="4 5">
    <name type="scientific">Romanomermis culicivorax</name>
    <name type="common">Nematode worm</name>
    <dbReference type="NCBI Taxonomy" id="13658"/>
    <lineage>
        <taxon>Eukaryota</taxon>
        <taxon>Metazoa</taxon>
        <taxon>Ecdysozoa</taxon>
        <taxon>Nematoda</taxon>
        <taxon>Enoplea</taxon>
        <taxon>Dorylaimia</taxon>
        <taxon>Mermithida</taxon>
        <taxon>Mermithoidea</taxon>
        <taxon>Mermithidae</taxon>
        <taxon>Romanomermis</taxon>
    </lineage>
</organism>
<evidence type="ECO:0000256" key="2">
    <source>
        <dbReference type="SAM" id="MobiDB-lite"/>
    </source>
</evidence>
<feature type="domain" description="FAM65 N-terminal" evidence="3">
    <location>
        <begin position="71"/>
        <end position="224"/>
    </location>
</feature>
<dbReference type="InterPro" id="IPR031780">
    <property type="entry name" value="FAM65_N"/>
</dbReference>
<name>A0A915I967_ROMCU</name>